<sequence>MSGLRGFFGLAAPPKPPGPAFEYRNTSGYVDAPHPNDQANYDQWKSSLTLMTMSLQNQLPEVRATALLEFVESPQVALSFIEFVLDFWHHNPDIRPRGSPLPRKVIEWKEIEAAVVLFNRSKLSGPRHAPHPVKDEWKPRHHIAHFMRCVYKWAVQDVGGLSILPHLETNWQRTAILMGALMVCIRVYDSGSFQAYQNITGSQYGQNHHSPWLSPEYFIWRARHSVDDQDATQRAFYLAHQTAQEYAVMDRDKRVSNATWFRNFAYYARNDFAIQDQQHYRWLSDIGFYQLDDTRVARSSLGARIYAFLIAIRSAWNNTARFILVIALAAAFITPLYAFFGRVIVPLFIVPLIMLLMLGILPTEARWRQVWPDQHFTG</sequence>
<accession>A0ACC0CXI9</accession>
<name>A0ACC0CXI9_9PEZI</name>
<gene>
    <name evidence="1" type="ORF">F4821DRAFT_279700</name>
</gene>
<reference evidence="1 2" key="1">
    <citation type="journal article" date="2022" name="New Phytol.">
        <title>Ecological generalism drives hyperdiversity of secondary metabolite gene clusters in xylarialean endophytes.</title>
        <authorList>
            <person name="Franco M.E.E."/>
            <person name="Wisecaver J.H."/>
            <person name="Arnold A.E."/>
            <person name="Ju Y.M."/>
            <person name="Slot J.C."/>
            <person name="Ahrendt S."/>
            <person name="Moore L.P."/>
            <person name="Eastman K.E."/>
            <person name="Scott K."/>
            <person name="Konkel Z."/>
            <person name="Mondo S.J."/>
            <person name="Kuo A."/>
            <person name="Hayes R.D."/>
            <person name="Haridas S."/>
            <person name="Andreopoulos B."/>
            <person name="Riley R."/>
            <person name="LaButti K."/>
            <person name="Pangilinan J."/>
            <person name="Lipzen A."/>
            <person name="Amirebrahimi M."/>
            <person name="Yan J."/>
            <person name="Adam C."/>
            <person name="Keymanesh K."/>
            <person name="Ng V."/>
            <person name="Louie K."/>
            <person name="Northen T."/>
            <person name="Drula E."/>
            <person name="Henrissat B."/>
            <person name="Hsieh H.M."/>
            <person name="Youens-Clark K."/>
            <person name="Lutzoni F."/>
            <person name="Miadlikowska J."/>
            <person name="Eastwood D.C."/>
            <person name="Hamelin R.C."/>
            <person name="Grigoriev I.V."/>
            <person name="U'Ren J.M."/>
        </authorList>
    </citation>
    <scope>NUCLEOTIDE SEQUENCE [LARGE SCALE GENOMIC DNA]</scope>
    <source>
        <strain evidence="1 2">ER1909</strain>
    </source>
</reference>
<organism evidence="1 2">
    <name type="scientific">Hypoxylon rubiginosum</name>
    <dbReference type="NCBI Taxonomy" id="110542"/>
    <lineage>
        <taxon>Eukaryota</taxon>
        <taxon>Fungi</taxon>
        <taxon>Dikarya</taxon>
        <taxon>Ascomycota</taxon>
        <taxon>Pezizomycotina</taxon>
        <taxon>Sordariomycetes</taxon>
        <taxon>Xylariomycetidae</taxon>
        <taxon>Xylariales</taxon>
        <taxon>Hypoxylaceae</taxon>
        <taxon>Hypoxylon</taxon>
    </lineage>
</organism>
<dbReference type="EMBL" id="MU394330">
    <property type="protein sequence ID" value="KAI6085011.1"/>
    <property type="molecule type" value="Genomic_DNA"/>
</dbReference>
<comment type="caution">
    <text evidence="1">The sequence shown here is derived from an EMBL/GenBank/DDBJ whole genome shotgun (WGS) entry which is preliminary data.</text>
</comment>
<dbReference type="Proteomes" id="UP001497680">
    <property type="component" value="Unassembled WGS sequence"/>
</dbReference>
<keyword evidence="2" id="KW-1185">Reference proteome</keyword>
<proteinExistence type="predicted"/>
<protein>
    <submittedName>
        <fullName evidence="1">Uncharacterized protein</fullName>
    </submittedName>
</protein>
<evidence type="ECO:0000313" key="1">
    <source>
        <dbReference type="EMBL" id="KAI6085011.1"/>
    </source>
</evidence>
<evidence type="ECO:0000313" key="2">
    <source>
        <dbReference type="Proteomes" id="UP001497680"/>
    </source>
</evidence>